<name>A0A6C0JSV6_9ZZZZ</name>
<dbReference type="AlphaFoldDB" id="A0A6C0JSV6"/>
<sequence length="179" mass="20075">MGTTNYFANILLTADHPMGRMHAPKRKKGDWFHSISVFTNADIDALPVGGPSIKCFVIHFFGHKGGPVLDMTNTSIRCVKKHMGKKLYNVAAWGNSVAVIGDIRTENGYEPGHGITNLSINEIKAAAIGKWGNEKIPYAHQRNESYNCVAFSDDILVWAAKKRWNQRIEEMHNKYGLYI</sequence>
<dbReference type="EMBL" id="MN740670">
    <property type="protein sequence ID" value="QHU06968.1"/>
    <property type="molecule type" value="Genomic_DNA"/>
</dbReference>
<reference evidence="1" key="1">
    <citation type="journal article" date="2020" name="Nature">
        <title>Giant virus diversity and host interactions through global metagenomics.</title>
        <authorList>
            <person name="Schulz F."/>
            <person name="Roux S."/>
            <person name="Paez-Espino D."/>
            <person name="Jungbluth S."/>
            <person name="Walsh D.A."/>
            <person name="Denef V.J."/>
            <person name="McMahon K.D."/>
            <person name="Konstantinidis K.T."/>
            <person name="Eloe-Fadrosh E.A."/>
            <person name="Kyrpides N.C."/>
            <person name="Woyke T."/>
        </authorList>
    </citation>
    <scope>NUCLEOTIDE SEQUENCE</scope>
    <source>
        <strain evidence="1">GVMAG-S-1038524-41</strain>
    </source>
</reference>
<proteinExistence type="predicted"/>
<protein>
    <submittedName>
        <fullName evidence="1">Uncharacterized protein</fullName>
    </submittedName>
</protein>
<evidence type="ECO:0000313" key="1">
    <source>
        <dbReference type="EMBL" id="QHU06968.1"/>
    </source>
</evidence>
<accession>A0A6C0JSV6</accession>
<organism evidence="1">
    <name type="scientific">viral metagenome</name>
    <dbReference type="NCBI Taxonomy" id="1070528"/>
    <lineage>
        <taxon>unclassified sequences</taxon>
        <taxon>metagenomes</taxon>
        <taxon>organismal metagenomes</taxon>
    </lineage>
</organism>